<reference evidence="1" key="1">
    <citation type="submission" date="2018-11" db="EMBL/GenBank/DDBJ databases">
        <authorList>
            <consortium name="Pathogen Informatics"/>
        </authorList>
    </citation>
    <scope>NUCLEOTIDE SEQUENCE</scope>
</reference>
<comment type="caution">
    <text evidence="1">The sequence shown here is derived from an EMBL/GenBank/DDBJ whole genome shotgun (WGS) entry which is preliminary data.</text>
</comment>
<organism evidence="1 2">
    <name type="scientific">Protopolystoma xenopodis</name>
    <dbReference type="NCBI Taxonomy" id="117903"/>
    <lineage>
        <taxon>Eukaryota</taxon>
        <taxon>Metazoa</taxon>
        <taxon>Spiralia</taxon>
        <taxon>Lophotrochozoa</taxon>
        <taxon>Platyhelminthes</taxon>
        <taxon>Monogenea</taxon>
        <taxon>Polyopisthocotylea</taxon>
        <taxon>Polystomatidea</taxon>
        <taxon>Polystomatidae</taxon>
        <taxon>Protopolystoma</taxon>
    </lineage>
</organism>
<sequence>MGEDPASELAPEAGLLVSPTSECHETAALTASLQLSASMSTSGLASSLSPGTCSAEADAVAMTSIVAVEGELGPADDLLSEENELSEADALAVTQAPFSVSLTNQEMLDSLPDMDQSKEVAHLHGDADAVANRHGRERDLASYGYGAADTDGHVDVDVDADVDEESQQLAELPSLSEVQREVNDEVVAAERRRVVSEEDETDLQATEGEIDELDEADVELGGEMSAVEKATFDELYAELVSRYLPRDYHRLSASHRAGTLPRNRTSGYDALSPDAVKARAATLEPNLRPRRAKRARLLPQLSVNDDHLFPESVTPSKVDPNLIVVPAPPELESGLTGAVS</sequence>
<dbReference type="OrthoDB" id="6270660at2759"/>
<proteinExistence type="predicted"/>
<feature type="non-terminal residue" evidence="1">
    <location>
        <position position="1"/>
    </location>
</feature>
<dbReference type="EMBL" id="CAAALY010293270">
    <property type="protein sequence ID" value="VEL44274.1"/>
    <property type="molecule type" value="Genomic_DNA"/>
</dbReference>
<protein>
    <submittedName>
        <fullName evidence="1">Uncharacterized protein</fullName>
    </submittedName>
</protein>
<dbReference type="Proteomes" id="UP000784294">
    <property type="component" value="Unassembled WGS sequence"/>
</dbReference>
<evidence type="ECO:0000313" key="1">
    <source>
        <dbReference type="EMBL" id="VEL44274.1"/>
    </source>
</evidence>
<accession>A0A448XT00</accession>
<evidence type="ECO:0000313" key="2">
    <source>
        <dbReference type="Proteomes" id="UP000784294"/>
    </source>
</evidence>
<name>A0A448XT00_9PLAT</name>
<dbReference type="AlphaFoldDB" id="A0A448XT00"/>
<gene>
    <name evidence="1" type="ORF">PXEA_LOCUS37714</name>
</gene>
<keyword evidence="2" id="KW-1185">Reference proteome</keyword>